<accession>A0AAV2KYA5</accession>
<dbReference type="PANTHER" id="PTHR34094">
    <property type="match status" value="1"/>
</dbReference>
<evidence type="ECO:0000313" key="3">
    <source>
        <dbReference type="Proteomes" id="UP001497482"/>
    </source>
</evidence>
<organism evidence="2 3">
    <name type="scientific">Knipowitschia caucasica</name>
    <name type="common">Caucasian dwarf goby</name>
    <name type="synonym">Pomatoschistus caucasicus</name>
    <dbReference type="NCBI Taxonomy" id="637954"/>
    <lineage>
        <taxon>Eukaryota</taxon>
        <taxon>Metazoa</taxon>
        <taxon>Chordata</taxon>
        <taxon>Craniata</taxon>
        <taxon>Vertebrata</taxon>
        <taxon>Euteleostomi</taxon>
        <taxon>Actinopterygii</taxon>
        <taxon>Neopterygii</taxon>
        <taxon>Teleostei</taxon>
        <taxon>Neoteleostei</taxon>
        <taxon>Acanthomorphata</taxon>
        <taxon>Gobiaria</taxon>
        <taxon>Gobiiformes</taxon>
        <taxon>Gobioidei</taxon>
        <taxon>Gobiidae</taxon>
        <taxon>Gobiinae</taxon>
        <taxon>Knipowitschia</taxon>
    </lineage>
</organism>
<dbReference type="AlphaFoldDB" id="A0AAV2KYA5"/>
<name>A0AAV2KYA5_KNICA</name>
<dbReference type="EMBL" id="OZ035824">
    <property type="protein sequence ID" value="CAL1592107.1"/>
    <property type="molecule type" value="Genomic_DNA"/>
</dbReference>
<sequence length="378" mass="39825">MLGAVARRASSCVALIRCLRPVHGPVLGPVLPRISACHQHTAPRQSPQKRWALSVSPYTCVRAELASCNLSISPLDPHAFPESDQAFITVHGVSAGQEAALDHCHVLYDEERRELRITGGDGDSNLSIDLEAPVQSNLLISCAGSGHVHISKMECDICKVSTQEGNCTLHSVKSHHVEVRSSGGCVTGLGTIHGNVDIVSTGQSSVDVKKLQGTTMNVSTEHGSLKVKAIYAESSSIASCTGTVQLGHVHGNATVKNESGDTVIDGSNSAMQVSSHTGDIDLYVGDGGSADVFSDQGSVRLRVPSTLKAAVDLCGASVDISPEVVLHGAETREAPDQTNVTGFLNGESHLEQPHLKAHTKTGSVRLKAQSWFESLKLS</sequence>
<protein>
    <recommendedName>
        <fullName evidence="1">DUF4097 domain-containing protein</fullName>
    </recommendedName>
</protein>
<dbReference type="Pfam" id="PF13349">
    <property type="entry name" value="DUF4097"/>
    <property type="match status" value="1"/>
</dbReference>
<gene>
    <name evidence="2" type="ORF">KC01_LOCUS21404</name>
</gene>
<dbReference type="InterPro" id="IPR025164">
    <property type="entry name" value="Toastrack_DUF4097"/>
</dbReference>
<dbReference type="Gene3D" id="2.160.20.120">
    <property type="match status" value="1"/>
</dbReference>
<dbReference type="PANTHER" id="PTHR34094:SF1">
    <property type="entry name" value="PROTEIN FAM185A"/>
    <property type="match status" value="1"/>
</dbReference>
<reference evidence="2 3" key="1">
    <citation type="submission" date="2024-04" db="EMBL/GenBank/DDBJ databases">
        <authorList>
            <person name="Waldvogel A.-M."/>
            <person name="Schoenle A."/>
        </authorList>
    </citation>
    <scope>NUCLEOTIDE SEQUENCE [LARGE SCALE GENOMIC DNA]</scope>
</reference>
<dbReference type="Proteomes" id="UP001497482">
    <property type="component" value="Chromosome 2"/>
</dbReference>
<proteinExistence type="predicted"/>
<evidence type="ECO:0000313" key="2">
    <source>
        <dbReference type="EMBL" id="CAL1592107.1"/>
    </source>
</evidence>
<keyword evidence="3" id="KW-1185">Reference proteome</keyword>
<evidence type="ECO:0000259" key="1">
    <source>
        <dbReference type="Pfam" id="PF13349"/>
    </source>
</evidence>
<feature type="domain" description="DUF4097" evidence="1">
    <location>
        <begin position="199"/>
        <end position="324"/>
    </location>
</feature>